<dbReference type="Gene3D" id="3.30.200.40">
    <property type="entry name" value="Scavenger mRNA decapping enzyme, N-terminal domain"/>
    <property type="match status" value="1"/>
</dbReference>
<dbReference type="AlphaFoldDB" id="A0A4S9M2V9"/>
<dbReference type="InterPro" id="IPR008594">
    <property type="entry name" value="DcpS/DCS2"/>
</dbReference>
<dbReference type="GO" id="GO:0005634">
    <property type="term" value="C:nucleus"/>
    <property type="evidence" value="ECO:0007669"/>
    <property type="project" value="TreeGrafter"/>
</dbReference>
<dbReference type="InterPro" id="IPR011145">
    <property type="entry name" value="Scavenger_mRNA_decap_enz_N"/>
</dbReference>
<sequence>MGALGVELSGEVEHARSSIVPNCQNHIDTPNIDMAAPKNAEALIPQFKFEKLLNQDQAGRRIVLQGTIDSEPALLLAERAAFDSDLSHLSTFSSSLSHIQNLGDNDIYRWYMAHSGVGEGQPADLKINLIYPCTEQHLKKYRAQAVRYVTETPDVYRDHVRPYMKTKRDQGRLNWVFNILDGRTEQEDVLFRSPHPTTPEDERYLLLPDLNWDRKTLGSLHLLALVERRDIWSLRDLKKKHVAWLKRIVADIASTVSRLYTIDADMLKCYVHYQPTYYHFHIHIVHVSLEAGATQAVGKALSLDNIISQLATMAGDQEAGMDKVDLSFTLGEASELWTDVFLPLKEKRLQ</sequence>
<proteinExistence type="inferred from homology"/>
<dbReference type="SUPFAM" id="SSF54197">
    <property type="entry name" value="HIT-like"/>
    <property type="match status" value="1"/>
</dbReference>
<organism evidence="3 4">
    <name type="scientific">Aureobasidium pullulans</name>
    <name type="common">Black yeast</name>
    <name type="synonym">Pullularia pullulans</name>
    <dbReference type="NCBI Taxonomy" id="5580"/>
    <lineage>
        <taxon>Eukaryota</taxon>
        <taxon>Fungi</taxon>
        <taxon>Dikarya</taxon>
        <taxon>Ascomycota</taxon>
        <taxon>Pezizomycotina</taxon>
        <taxon>Dothideomycetes</taxon>
        <taxon>Dothideomycetidae</taxon>
        <taxon>Dothideales</taxon>
        <taxon>Saccotheciaceae</taxon>
        <taxon>Aureobasidium</taxon>
    </lineage>
</organism>
<dbReference type="GO" id="GO:0016787">
    <property type="term" value="F:hydrolase activity"/>
    <property type="evidence" value="ECO:0007669"/>
    <property type="project" value="InterPro"/>
</dbReference>
<protein>
    <submittedName>
        <fullName evidence="3">Scavenger mRNA decapping enzyme</fullName>
    </submittedName>
</protein>
<evidence type="ECO:0000256" key="2">
    <source>
        <dbReference type="PIRSR" id="PIRSR028973-1"/>
    </source>
</evidence>
<evidence type="ECO:0000313" key="3">
    <source>
        <dbReference type="EMBL" id="THY36799.1"/>
    </source>
</evidence>
<comment type="similarity">
    <text evidence="1">Belongs to the HIT family.</text>
</comment>
<comment type="caution">
    <text evidence="3">The sequence shown here is derived from an EMBL/GenBank/DDBJ whole genome shotgun (WGS) entry which is preliminary data.</text>
</comment>
<evidence type="ECO:0000256" key="1">
    <source>
        <dbReference type="ARBA" id="ARBA00010208"/>
    </source>
</evidence>
<evidence type="ECO:0000313" key="4">
    <source>
        <dbReference type="Proteomes" id="UP000306584"/>
    </source>
</evidence>
<dbReference type="GO" id="GO:0000290">
    <property type="term" value="P:deadenylation-dependent decapping of nuclear-transcribed mRNA"/>
    <property type="evidence" value="ECO:0007669"/>
    <property type="project" value="InterPro"/>
</dbReference>
<dbReference type="GO" id="GO:0000340">
    <property type="term" value="F:RNA 7-methylguanosine cap binding"/>
    <property type="evidence" value="ECO:0007669"/>
    <property type="project" value="TreeGrafter"/>
</dbReference>
<dbReference type="Pfam" id="PF05652">
    <property type="entry name" value="DcpS"/>
    <property type="match status" value="1"/>
</dbReference>
<dbReference type="PANTHER" id="PTHR12978">
    <property type="entry name" value="HISTIDINE TRIAD HIT PROTEIN MEMBER"/>
    <property type="match status" value="1"/>
</dbReference>
<dbReference type="Gene3D" id="3.30.428.10">
    <property type="entry name" value="HIT-like"/>
    <property type="match status" value="1"/>
</dbReference>
<dbReference type="FunFam" id="3.30.428.10:FF:000016">
    <property type="entry name" value="Scavenger mRNA decapping enzyme"/>
    <property type="match status" value="1"/>
</dbReference>
<dbReference type="Proteomes" id="UP000306584">
    <property type="component" value="Unassembled WGS sequence"/>
</dbReference>
<accession>A0A4S9M2V9</accession>
<reference evidence="3 4" key="1">
    <citation type="submission" date="2018-10" db="EMBL/GenBank/DDBJ databases">
        <title>Fifty Aureobasidium pullulans genomes reveal a recombining polyextremotolerant generalist.</title>
        <authorList>
            <person name="Gostincar C."/>
            <person name="Turk M."/>
            <person name="Zajc J."/>
            <person name="Gunde-Cimerman N."/>
        </authorList>
    </citation>
    <scope>NUCLEOTIDE SEQUENCE [LARGE SCALE GENOMIC DNA]</scope>
    <source>
        <strain evidence="3 4">EXF-6604</strain>
    </source>
</reference>
<feature type="active site" description="Nucleophile" evidence="2">
    <location>
        <position position="281"/>
    </location>
</feature>
<dbReference type="Pfam" id="PF11969">
    <property type="entry name" value="DcpS_C"/>
    <property type="match status" value="1"/>
</dbReference>
<gene>
    <name evidence="3" type="ORF">D6D01_00163</name>
</gene>
<dbReference type="SUPFAM" id="SSF102860">
    <property type="entry name" value="mRNA decapping enzyme DcpS N-terminal domain"/>
    <property type="match status" value="1"/>
</dbReference>
<dbReference type="EMBL" id="QZBD01000002">
    <property type="protein sequence ID" value="THY36799.1"/>
    <property type="molecule type" value="Genomic_DNA"/>
</dbReference>
<dbReference type="PIRSF" id="PIRSF028973">
    <property type="entry name" value="Scavenger_mRNA_decap_enz"/>
    <property type="match status" value="1"/>
</dbReference>
<dbReference type="GO" id="GO:0000932">
    <property type="term" value="C:P-body"/>
    <property type="evidence" value="ECO:0007669"/>
    <property type="project" value="TreeGrafter"/>
</dbReference>
<dbReference type="InterPro" id="IPR036265">
    <property type="entry name" value="HIT-like_sf"/>
</dbReference>
<name>A0A4S9M2V9_AURPU</name>
<dbReference type="PANTHER" id="PTHR12978:SF0">
    <property type="entry name" value="M7GPPPX DIPHOSPHATASE"/>
    <property type="match status" value="1"/>
</dbReference>